<accession>A0ABM7Y9Y2</accession>
<dbReference type="SUPFAM" id="SSF82153">
    <property type="entry name" value="FAS1 domain"/>
    <property type="match status" value="1"/>
</dbReference>
<organism evidence="3 4">
    <name type="scientific">Roseomonas fluvialis</name>
    <dbReference type="NCBI Taxonomy" id="1750527"/>
    <lineage>
        <taxon>Bacteria</taxon>
        <taxon>Pseudomonadati</taxon>
        <taxon>Pseudomonadota</taxon>
        <taxon>Alphaproteobacteria</taxon>
        <taxon>Acetobacterales</taxon>
        <taxon>Roseomonadaceae</taxon>
        <taxon>Roseomonas</taxon>
    </lineage>
</organism>
<name>A0ABM7Y9Y2_9PROT</name>
<dbReference type="EMBL" id="AP025637">
    <property type="protein sequence ID" value="BDG75290.1"/>
    <property type="molecule type" value="Genomic_DNA"/>
</dbReference>
<proteinExistence type="predicted"/>
<sequence length="196" mass="20151">MPYASRGAKRPRPHARGRFAPSHGDAPVITRRSLFVAGGSALALAGCETAQVTADGRFPIMDVLGIVPEVSDFRSALRRADLADLLNSPGPFTVFAPTNLAWGGAPASFRDGGAASLRNLIAGGRLGLRDIQARGGRVRMLSGIDIRVVGGTPTEPRIQAARAGAAPSGASASVVRPNILCSNGFIHVIGGVLIPA</sequence>
<dbReference type="InterPro" id="IPR000782">
    <property type="entry name" value="FAS1_domain"/>
</dbReference>
<dbReference type="Proteomes" id="UP000831327">
    <property type="component" value="Chromosome"/>
</dbReference>
<feature type="compositionally biased region" description="Basic residues" evidence="1">
    <location>
        <begin position="7"/>
        <end position="17"/>
    </location>
</feature>
<dbReference type="InterPro" id="IPR050904">
    <property type="entry name" value="Adhesion/Biosynth-related"/>
</dbReference>
<dbReference type="PANTHER" id="PTHR10900">
    <property type="entry name" value="PERIOSTIN-RELATED"/>
    <property type="match status" value="1"/>
</dbReference>
<evidence type="ECO:0000256" key="1">
    <source>
        <dbReference type="SAM" id="MobiDB-lite"/>
    </source>
</evidence>
<protein>
    <submittedName>
        <fullName evidence="3">Osteoblast specific factor 2-related protein</fullName>
    </submittedName>
</protein>
<evidence type="ECO:0000259" key="2">
    <source>
        <dbReference type="PROSITE" id="PS50213"/>
    </source>
</evidence>
<dbReference type="Gene3D" id="2.30.180.10">
    <property type="entry name" value="FAS1 domain"/>
    <property type="match status" value="1"/>
</dbReference>
<dbReference type="Pfam" id="PF02469">
    <property type="entry name" value="Fasciclin"/>
    <property type="match status" value="1"/>
</dbReference>
<dbReference type="PROSITE" id="PS50213">
    <property type="entry name" value="FAS1"/>
    <property type="match status" value="1"/>
</dbReference>
<reference evidence="3 4" key="1">
    <citation type="journal article" date="2016" name="Microbes Environ.">
        <title>Phylogenetically diverse aerobic anoxygenic phototrophic bacteria isolated from epilithic biofilms in Tama river, Japan.</title>
        <authorList>
            <person name="Hirose S."/>
            <person name="Matsuura K."/>
            <person name="Haruta S."/>
        </authorList>
    </citation>
    <scope>NUCLEOTIDE SEQUENCE [LARGE SCALE GENOMIC DNA]</scope>
    <source>
        <strain evidence="3 4">S08</strain>
    </source>
</reference>
<evidence type="ECO:0000313" key="4">
    <source>
        <dbReference type="Proteomes" id="UP000831327"/>
    </source>
</evidence>
<dbReference type="InterPro" id="IPR036378">
    <property type="entry name" value="FAS1_dom_sf"/>
</dbReference>
<feature type="region of interest" description="Disordered" evidence="1">
    <location>
        <begin position="1"/>
        <end position="24"/>
    </location>
</feature>
<keyword evidence="4" id="KW-1185">Reference proteome</keyword>
<dbReference type="PANTHER" id="PTHR10900:SF77">
    <property type="entry name" value="FI19380P1"/>
    <property type="match status" value="1"/>
</dbReference>
<dbReference type="SMART" id="SM00554">
    <property type="entry name" value="FAS1"/>
    <property type="match status" value="1"/>
</dbReference>
<evidence type="ECO:0000313" key="3">
    <source>
        <dbReference type="EMBL" id="BDG75290.1"/>
    </source>
</evidence>
<gene>
    <name evidence="3" type="ORF">Rmf_52190</name>
</gene>
<feature type="domain" description="FAS1" evidence="2">
    <location>
        <begin position="57"/>
        <end position="193"/>
    </location>
</feature>